<keyword evidence="3" id="KW-1185">Reference proteome</keyword>
<evidence type="ECO:0000313" key="3">
    <source>
        <dbReference type="Proteomes" id="UP000443070"/>
    </source>
</evidence>
<evidence type="ECO:0000313" key="1">
    <source>
        <dbReference type="EMBL" id="MTT76885.1"/>
    </source>
</evidence>
<dbReference type="EMBL" id="WNBM01000013">
    <property type="protein sequence ID" value="MTT76885.1"/>
    <property type="molecule type" value="Genomic_DNA"/>
</dbReference>
<dbReference type="RefSeq" id="WP_149877518.1">
    <property type="nucleotide sequence ID" value="NZ_WNBG01000015.1"/>
</dbReference>
<gene>
    <name evidence="1" type="ORF">GMD11_11550</name>
    <name evidence="2" type="ORF">GMD18_11375</name>
</gene>
<reference evidence="3 4" key="1">
    <citation type="journal article" date="2019" name="Nat. Med.">
        <title>A library of human gut bacterial isolates paired with longitudinal multiomics data enables mechanistic microbiome research.</title>
        <authorList>
            <person name="Poyet M."/>
            <person name="Groussin M."/>
            <person name="Gibbons S.M."/>
            <person name="Avila-Pacheco J."/>
            <person name="Jiang X."/>
            <person name="Kearney S.M."/>
            <person name="Perrotta A.R."/>
            <person name="Berdy B."/>
            <person name="Zhao S."/>
            <person name="Lieberman T.D."/>
            <person name="Swanson P.K."/>
            <person name="Smith M."/>
            <person name="Roesemann S."/>
            <person name="Alexander J.E."/>
            <person name="Rich S.A."/>
            <person name="Livny J."/>
            <person name="Vlamakis H."/>
            <person name="Clish C."/>
            <person name="Bullock K."/>
            <person name="Deik A."/>
            <person name="Scott J."/>
            <person name="Pierce K.A."/>
            <person name="Xavier R.J."/>
            <person name="Alm E.J."/>
        </authorList>
    </citation>
    <scope>NUCLEOTIDE SEQUENCE [LARGE SCALE GENOMIC DNA]</scope>
    <source>
        <strain evidence="1 4">BIOML-A13</strain>
        <strain evidence="2 3">BIOML-A3</strain>
    </source>
</reference>
<dbReference type="EMBL" id="WNBW01000015">
    <property type="protein sequence ID" value="MTU04982.1"/>
    <property type="molecule type" value="Genomic_DNA"/>
</dbReference>
<dbReference type="AlphaFoldDB" id="A0A7X2XHN5"/>
<evidence type="ECO:0000313" key="4">
    <source>
        <dbReference type="Proteomes" id="UP000484547"/>
    </source>
</evidence>
<name>A0A7X2XHN5_9FIRM</name>
<evidence type="ECO:0000313" key="2">
    <source>
        <dbReference type="EMBL" id="MTU04982.1"/>
    </source>
</evidence>
<protein>
    <submittedName>
        <fullName evidence="1">Uncharacterized protein</fullName>
    </submittedName>
</protein>
<comment type="caution">
    <text evidence="1">The sequence shown here is derived from an EMBL/GenBank/DDBJ whole genome shotgun (WGS) entry which is preliminary data.</text>
</comment>
<organism evidence="1 4">
    <name type="scientific">Phascolarctobacterium faecium</name>
    <dbReference type="NCBI Taxonomy" id="33025"/>
    <lineage>
        <taxon>Bacteria</taxon>
        <taxon>Bacillati</taxon>
        <taxon>Bacillota</taxon>
        <taxon>Negativicutes</taxon>
        <taxon>Acidaminococcales</taxon>
        <taxon>Acidaminococcaceae</taxon>
        <taxon>Phascolarctobacterium</taxon>
    </lineage>
</organism>
<sequence length="67" mass="7324">MTKHEIVKDILVAAIQKGVFDSVTPVDTHDGNMDLVEPKIQSIAAAFKTIYAAVDNKEPNITVLPFD</sequence>
<proteinExistence type="predicted"/>
<dbReference type="Proteomes" id="UP000443070">
    <property type="component" value="Unassembled WGS sequence"/>
</dbReference>
<dbReference type="Proteomes" id="UP000484547">
    <property type="component" value="Unassembled WGS sequence"/>
</dbReference>
<accession>A0A7X2XHN5</accession>